<gene>
    <name evidence="3" type="ORF">CCMP2556_LOCUS42825</name>
</gene>
<comment type="caution">
    <text evidence="3">The sequence shown here is derived from an EMBL/GenBank/DDBJ whole genome shotgun (WGS) entry which is preliminary data.</text>
</comment>
<sequence>MKVRCPGRTLAASVLLGLCLCRTFVAPLRSARGAGSPLAGLNPRPRSSHLAMRATQAEETAAGVRVGLIHCVDIKEEWSQAFEALNVTNETYFQTQVPDSFQLPLAAKLLAMSNTVDVIVAIHSIEDKTDPDYPELLRGFQTVALTANVPIVHHYFDGKSTPEEVADRAVQMGEIRQQALLGGGPRKSIFFGIGANKPGARISTPLDRSGASDLRTGDPKKGGKIYF</sequence>
<keyword evidence="2" id="KW-0732">Signal</keyword>
<evidence type="ECO:0000256" key="2">
    <source>
        <dbReference type="SAM" id="SignalP"/>
    </source>
</evidence>
<reference evidence="3 4" key="1">
    <citation type="submission" date="2024-02" db="EMBL/GenBank/DDBJ databases">
        <authorList>
            <person name="Chen Y."/>
            <person name="Shah S."/>
            <person name="Dougan E. K."/>
            <person name="Thang M."/>
            <person name="Chan C."/>
        </authorList>
    </citation>
    <scope>NUCLEOTIDE SEQUENCE [LARGE SCALE GENOMIC DNA]</scope>
</reference>
<dbReference type="Gene3D" id="3.40.50.960">
    <property type="entry name" value="Lumazine/riboflavin synthase"/>
    <property type="match status" value="1"/>
</dbReference>
<dbReference type="SUPFAM" id="SSF52121">
    <property type="entry name" value="Lumazine synthase"/>
    <property type="match status" value="1"/>
</dbReference>
<accession>A0ABP0QN43</accession>
<evidence type="ECO:0000313" key="4">
    <source>
        <dbReference type="Proteomes" id="UP001642484"/>
    </source>
</evidence>
<protein>
    <submittedName>
        <fullName evidence="3">Uncharacterized protein</fullName>
    </submittedName>
</protein>
<feature type="signal peptide" evidence="2">
    <location>
        <begin position="1"/>
        <end position="21"/>
    </location>
</feature>
<dbReference type="Proteomes" id="UP001642484">
    <property type="component" value="Unassembled WGS sequence"/>
</dbReference>
<dbReference type="EMBL" id="CAXAMN010024694">
    <property type="protein sequence ID" value="CAK9088870.1"/>
    <property type="molecule type" value="Genomic_DNA"/>
</dbReference>
<proteinExistence type="predicted"/>
<evidence type="ECO:0000313" key="3">
    <source>
        <dbReference type="EMBL" id="CAK9088870.1"/>
    </source>
</evidence>
<name>A0ABP0QN43_9DINO</name>
<feature type="region of interest" description="Disordered" evidence="1">
    <location>
        <begin position="201"/>
        <end position="227"/>
    </location>
</feature>
<keyword evidence="4" id="KW-1185">Reference proteome</keyword>
<feature type="chain" id="PRO_5047356787" evidence="2">
    <location>
        <begin position="22"/>
        <end position="227"/>
    </location>
</feature>
<evidence type="ECO:0000256" key="1">
    <source>
        <dbReference type="SAM" id="MobiDB-lite"/>
    </source>
</evidence>
<dbReference type="InterPro" id="IPR036467">
    <property type="entry name" value="LS/RS_sf"/>
</dbReference>
<organism evidence="3 4">
    <name type="scientific">Durusdinium trenchii</name>
    <dbReference type="NCBI Taxonomy" id="1381693"/>
    <lineage>
        <taxon>Eukaryota</taxon>
        <taxon>Sar</taxon>
        <taxon>Alveolata</taxon>
        <taxon>Dinophyceae</taxon>
        <taxon>Suessiales</taxon>
        <taxon>Symbiodiniaceae</taxon>
        <taxon>Durusdinium</taxon>
    </lineage>
</organism>